<proteinExistence type="predicted"/>
<dbReference type="Gene3D" id="1.20.1280.50">
    <property type="match status" value="1"/>
</dbReference>
<evidence type="ECO:0000259" key="1">
    <source>
        <dbReference type="SMART" id="SM00256"/>
    </source>
</evidence>
<dbReference type="CDD" id="cd22157">
    <property type="entry name" value="F-box_AtFBW1-like"/>
    <property type="match status" value="1"/>
</dbReference>
<dbReference type="Pfam" id="PF07734">
    <property type="entry name" value="FBA_1"/>
    <property type="match status" value="1"/>
</dbReference>
<dbReference type="OMA" id="IMAYGME"/>
<dbReference type="NCBIfam" id="TIGR01640">
    <property type="entry name" value="F_box_assoc_1"/>
    <property type="match status" value="1"/>
</dbReference>
<organism evidence="2 3">
    <name type="scientific">Asparagus officinalis</name>
    <name type="common">Garden asparagus</name>
    <dbReference type="NCBI Taxonomy" id="4686"/>
    <lineage>
        <taxon>Eukaryota</taxon>
        <taxon>Viridiplantae</taxon>
        <taxon>Streptophyta</taxon>
        <taxon>Embryophyta</taxon>
        <taxon>Tracheophyta</taxon>
        <taxon>Spermatophyta</taxon>
        <taxon>Magnoliopsida</taxon>
        <taxon>Liliopsida</taxon>
        <taxon>Asparagales</taxon>
        <taxon>Asparagaceae</taxon>
        <taxon>Asparagoideae</taxon>
        <taxon>Asparagus</taxon>
    </lineage>
</organism>
<dbReference type="SMART" id="SM00256">
    <property type="entry name" value="FBOX"/>
    <property type="match status" value="1"/>
</dbReference>
<gene>
    <name evidence="2" type="ORF">A4U43_C10F17710</name>
</gene>
<dbReference type="InterPro" id="IPR055290">
    <property type="entry name" value="At3g26010-like"/>
</dbReference>
<dbReference type="PANTHER" id="PTHR35546:SF134">
    <property type="entry name" value="F-BOX ASSOCIATED DOMAIN-CONTAINING PROTEIN"/>
    <property type="match status" value="1"/>
</dbReference>
<dbReference type="InterPro" id="IPR006527">
    <property type="entry name" value="F-box-assoc_dom_typ1"/>
</dbReference>
<name>A0A5P1E3U9_ASPOF</name>
<accession>A0A5P1E3U9</accession>
<dbReference type="InterPro" id="IPR036047">
    <property type="entry name" value="F-box-like_dom_sf"/>
</dbReference>
<protein>
    <recommendedName>
        <fullName evidence="1">F-box domain-containing protein</fullName>
    </recommendedName>
</protein>
<sequence length="378" mass="43353">MPTTFFLNEDITAEILALLPAKDICRLRCVCKQWLHLLSNPRFIQHHSARNPHPPVSGFFLSDHNHGSQHFPIKPNPPRLPNPTLSFIPADDGTRIFVESSCNGLIICFQKAMYYVCNPTTREFVELPVPDEVARNLSLVFDPSKSPHYKVISICSQVHIYSSETRSWKLSMDNTKLRESVSAHQAGSIHWKRSTYWNSTLVWLVTRYLLSFDVTRECITKLTLPPEAPHYSKVIYMGESRGKLVVIGKPRNQEPYVFYILETDNLCSGWSLIYKVDLYRIGDLYPEIRKRPIWVSGIKRNVRRRAVNCAGFLPVHLSMGGEGEGQLLFLNVPGKIISYNLSDKSFTKVRDLLSSMGPYDCLYGWRKFEFLGHTLFSP</sequence>
<dbReference type="EMBL" id="CM007390">
    <property type="protein sequence ID" value="ONK57208.1"/>
    <property type="molecule type" value="Genomic_DNA"/>
</dbReference>
<feature type="domain" description="F-box" evidence="1">
    <location>
        <begin position="7"/>
        <end position="47"/>
    </location>
</feature>
<dbReference type="OrthoDB" id="638660at2759"/>
<dbReference type="PANTHER" id="PTHR35546">
    <property type="entry name" value="F-BOX PROTEIN INTERACTION DOMAIN PROTEIN-RELATED"/>
    <property type="match status" value="1"/>
</dbReference>
<dbReference type="Pfam" id="PF00646">
    <property type="entry name" value="F-box"/>
    <property type="match status" value="1"/>
</dbReference>
<dbReference type="AlphaFoldDB" id="A0A5P1E3U9"/>
<evidence type="ECO:0000313" key="3">
    <source>
        <dbReference type="Proteomes" id="UP000243459"/>
    </source>
</evidence>
<reference evidence="3" key="1">
    <citation type="journal article" date="2017" name="Nat. Commun.">
        <title>The asparagus genome sheds light on the origin and evolution of a young Y chromosome.</title>
        <authorList>
            <person name="Harkess A."/>
            <person name="Zhou J."/>
            <person name="Xu C."/>
            <person name="Bowers J.E."/>
            <person name="Van der Hulst R."/>
            <person name="Ayyampalayam S."/>
            <person name="Mercati F."/>
            <person name="Riccardi P."/>
            <person name="McKain M.R."/>
            <person name="Kakrana A."/>
            <person name="Tang H."/>
            <person name="Ray J."/>
            <person name="Groenendijk J."/>
            <person name="Arikit S."/>
            <person name="Mathioni S.M."/>
            <person name="Nakano M."/>
            <person name="Shan H."/>
            <person name="Telgmann-Rauber A."/>
            <person name="Kanno A."/>
            <person name="Yue Z."/>
            <person name="Chen H."/>
            <person name="Li W."/>
            <person name="Chen Y."/>
            <person name="Xu X."/>
            <person name="Zhang Y."/>
            <person name="Luo S."/>
            <person name="Chen H."/>
            <person name="Gao J."/>
            <person name="Mao Z."/>
            <person name="Pires J.C."/>
            <person name="Luo M."/>
            <person name="Kudrna D."/>
            <person name="Wing R.A."/>
            <person name="Meyers B.C."/>
            <person name="Yi K."/>
            <person name="Kong H."/>
            <person name="Lavrijsen P."/>
            <person name="Sunseri F."/>
            <person name="Falavigna A."/>
            <person name="Ye Y."/>
            <person name="Leebens-Mack J.H."/>
            <person name="Chen G."/>
        </authorList>
    </citation>
    <scope>NUCLEOTIDE SEQUENCE [LARGE SCALE GENOMIC DNA]</scope>
    <source>
        <strain evidence="3">cv. DH0086</strain>
    </source>
</reference>
<dbReference type="InterPro" id="IPR017451">
    <property type="entry name" value="F-box-assoc_interact_dom"/>
</dbReference>
<dbReference type="InterPro" id="IPR001810">
    <property type="entry name" value="F-box_dom"/>
</dbReference>
<evidence type="ECO:0000313" key="2">
    <source>
        <dbReference type="EMBL" id="ONK57208.1"/>
    </source>
</evidence>
<keyword evidence="3" id="KW-1185">Reference proteome</keyword>
<dbReference type="Proteomes" id="UP000243459">
    <property type="component" value="Chromosome 10"/>
</dbReference>
<dbReference type="SUPFAM" id="SSF81383">
    <property type="entry name" value="F-box domain"/>
    <property type="match status" value="1"/>
</dbReference>
<dbReference type="Gramene" id="ONK57208">
    <property type="protein sequence ID" value="ONK57208"/>
    <property type="gene ID" value="A4U43_C10F17710"/>
</dbReference>